<comment type="caution">
    <text evidence="3">The sequence shown here is derived from an EMBL/GenBank/DDBJ whole genome shotgun (WGS) entry which is preliminary data.</text>
</comment>
<organism evidence="3 4">
    <name type="scientific">Dermatophagoides farinae</name>
    <name type="common">American house dust mite</name>
    <dbReference type="NCBI Taxonomy" id="6954"/>
    <lineage>
        <taxon>Eukaryota</taxon>
        <taxon>Metazoa</taxon>
        <taxon>Ecdysozoa</taxon>
        <taxon>Arthropoda</taxon>
        <taxon>Chelicerata</taxon>
        <taxon>Arachnida</taxon>
        <taxon>Acari</taxon>
        <taxon>Acariformes</taxon>
        <taxon>Sarcoptiformes</taxon>
        <taxon>Astigmata</taxon>
        <taxon>Psoroptidia</taxon>
        <taxon>Analgoidea</taxon>
        <taxon>Pyroglyphidae</taxon>
        <taxon>Dermatophagoidinae</taxon>
        <taxon>Dermatophagoides</taxon>
    </lineage>
</organism>
<name>A0A922L7W8_DERFA</name>
<proteinExistence type="predicted"/>
<protein>
    <submittedName>
        <fullName evidence="3">Uncharacterized protein</fullName>
    </submittedName>
</protein>
<dbReference type="AlphaFoldDB" id="A0A922L7W8"/>
<keyword evidence="1" id="KW-0812">Transmembrane</keyword>
<evidence type="ECO:0000313" key="3">
    <source>
        <dbReference type="EMBL" id="KAH9520947.1"/>
    </source>
</evidence>
<feature type="signal peptide" evidence="2">
    <location>
        <begin position="1"/>
        <end position="26"/>
    </location>
</feature>
<accession>A0A922L7W8</accession>
<keyword evidence="1" id="KW-1133">Transmembrane helix</keyword>
<sequence length="190" mass="22133">MKTNFILVATAIIMVISLVTVNAANGEQKMKERQKKLLDEANDMVKKANDCWNEKGKGKFDETTSTYKEYYLRVMEISKYVYDIEKTTDDKYLDIYEKDMHNDEDILRGRMSDLGCSTGGGTIAINLNTMTAMIAICMMMVMNFKYLETLKLKIKIKFEKFPLSFYNVMTLFNFKKKSNQTQIYNQKLEC</sequence>
<dbReference type="EMBL" id="ASGP02000002">
    <property type="protein sequence ID" value="KAH9520947.1"/>
    <property type="molecule type" value="Genomic_DNA"/>
</dbReference>
<evidence type="ECO:0000256" key="2">
    <source>
        <dbReference type="SAM" id="SignalP"/>
    </source>
</evidence>
<keyword evidence="4" id="KW-1185">Reference proteome</keyword>
<evidence type="ECO:0000256" key="1">
    <source>
        <dbReference type="SAM" id="Phobius"/>
    </source>
</evidence>
<feature type="transmembrane region" description="Helical" evidence="1">
    <location>
        <begin position="127"/>
        <end position="147"/>
    </location>
</feature>
<evidence type="ECO:0000313" key="4">
    <source>
        <dbReference type="Proteomes" id="UP000790347"/>
    </source>
</evidence>
<gene>
    <name evidence="3" type="ORF">DERF_004624</name>
</gene>
<keyword evidence="2" id="KW-0732">Signal</keyword>
<feature type="chain" id="PRO_5037687472" evidence="2">
    <location>
        <begin position="27"/>
        <end position="190"/>
    </location>
</feature>
<reference evidence="3" key="2">
    <citation type="journal article" date="2022" name="Res Sq">
        <title>Comparative Genomics Reveals Insights into the Divergent Evolution of Astigmatic Mites and Household Pest Adaptations.</title>
        <authorList>
            <person name="Xiong Q."/>
            <person name="Wan A.T.-Y."/>
            <person name="Liu X.-Y."/>
            <person name="Fung C.S.-H."/>
            <person name="Xiao X."/>
            <person name="Malainual N."/>
            <person name="Hou J."/>
            <person name="Wang L."/>
            <person name="Wang M."/>
            <person name="Yang K."/>
            <person name="Cui Y."/>
            <person name="Leung E."/>
            <person name="Nong W."/>
            <person name="Shin S.-K."/>
            <person name="Au S."/>
            <person name="Jeong K.Y."/>
            <person name="Chew F.T."/>
            <person name="Hui J."/>
            <person name="Leung T.F."/>
            <person name="Tungtrongchitr A."/>
            <person name="Zhong N."/>
            <person name="Liu Z."/>
            <person name="Tsui S."/>
        </authorList>
    </citation>
    <scope>NUCLEOTIDE SEQUENCE</scope>
    <source>
        <strain evidence="3">Derf</strain>
        <tissue evidence="3">Whole organism</tissue>
    </source>
</reference>
<reference evidence="3" key="1">
    <citation type="submission" date="2013-05" db="EMBL/GenBank/DDBJ databases">
        <authorList>
            <person name="Yim A.K.Y."/>
            <person name="Chan T.F."/>
            <person name="Ji K.M."/>
            <person name="Liu X.Y."/>
            <person name="Zhou J.W."/>
            <person name="Li R.Q."/>
            <person name="Yang K.Y."/>
            <person name="Li J."/>
            <person name="Li M."/>
            <person name="Law P.T.W."/>
            <person name="Wu Y.L."/>
            <person name="Cai Z.L."/>
            <person name="Qin H."/>
            <person name="Bao Y."/>
            <person name="Leung R.K.K."/>
            <person name="Ng P.K.S."/>
            <person name="Zou J."/>
            <person name="Zhong X.J."/>
            <person name="Ran P.X."/>
            <person name="Zhong N.S."/>
            <person name="Liu Z.G."/>
            <person name="Tsui S.K.W."/>
        </authorList>
    </citation>
    <scope>NUCLEOTIDE SEQUENCE</scope>
    <source>
        <strain evidence="3">Derf</strain>
        <tissue evidence="3">Whole organism</tissue>
    </source>
</reference>
<keyword evidence="1" id="KW-0472">Membrane</keyword>
<dbReference type="Proteomes" id="UP000790347">
    <property type="component" value="Unassembled WGS sequence"/>
</dbReference>